<dbReference type="Proteomes" id="UP000295741">
    <property type="component" value="Unassembled WGS sequence"/>
</dbReference>
<keyword evidence="3" id="KW-1185">Reference proteome</keyword>
<feature type="signal peptide" evidence="1">
    <location>
        <begin position="1"/>
        <end position="27"/>
    </location>
</feature>
<protein>
    <submittedName>
        <fullName evidence="2">Uncharacterized protein</fullName>
    </submittedName>
</protein>
<organism evidence="2 3">
    <name type="scientific">Sediminibacterium goheungense</name>
    <dbReference type="NCBI Taxonomy" id="1086393"/>
    <lineage>
        <taxon>Bacteria</taxon>
        <taxon>Pseudomonadati</taxon>
        <taxon>Bacteroidota</taxon>
        <taxon>Chitinophagia</taxon>
        <taxon>Chitinophagales</taxon>
        <taxon>Chitinophagaceae</taxon>
        <taxon>Sediminibacterium</taxon>
    </lineage>
</organism>
<sequence length="108" mass="11740">MRKILIVAVTGLIGLFTLSSFSPSAKTEPSKNVVTKETKIELSAGMLGKKTVSQESLTESPRTYSTTCGTWTVTGNQLLPEMEQDFCNQACANGWTTWTYVNGVFSGH</sequence>
<dbReference type="EMBL" id="SNWP01000013">
    <property type="protein sequence ID" value="TDO25358.1"/>
    <property type="molecule type" value="Genomic_DNA"/>
</dbReference>
<dbReference type="RefSeq" id="WP_133475471.1">
    <property type="nucleotide sequence ID" value="NZ_SNWP01000013.1"/>
</dbReference>
<comment type="caution">
    <text evidence="2">The sequence shown here is derived from an EMBL/GenBank/DDBJ whole genome shotgun (WGS) entry which is preliminary data.</text>
</comment>
<gene>
    <name evidence="2" type="ORF">BC659_2898</name>
</gene>
<keyword evidence="1" id="KW-0732">Signal</keyword>
<dbReference type="AlphaFoldDB" id="A0A4V3C4B8"/>
<name>A0A4V3C4B8_9BACT</name>
<reference evidence="2 3" key="1">
    <citation type="submission" date="2019-03" db="EMBL/GenBank/DDBJ databases">
        <title>Genomic Encyclopedia of Archaeal and Bacterial Type Strains, Phase II (KMG-II): from individual species to whole genera.</title>
        <authorList>
            <person name="Goeker M."/>
        </authorList>
    </citation>
    <scope>NUCLEOTIDE SEQUENCE [LARGE SCALE GENOMIC DNA]</scope>
    <source>
        <strain evidence="2 3">DSM 28323</strain>
    </source>
</reference>
<accession>A0A4V3C4B8</accession>
<proteinExistence type="predicted"/>
<evidence type="ECO:0000313" key="2">
    <source>
        <dbReference type="EMBL" id="TDO25358.1"/>
    </source>
</evidence>
<evidence type="ECO:0000256" key="1">
    <source>
        <dbReference type="SAM" id="SignalP"/>
    </source>
</evidence>
<feature type="chain" id="PRO_5020521511" evidence="1">
    <location>
        <begin position="28"/>
        <end position="108"/>
    </location>
</feature>
<evidence type="ECO:0000313" key="3">
    <source>
        <dbReference type="Proteomes" id="UP000295741"/>
    </source>
</evidence>